<reference evidence="8 9" key="1">
    <citation type="journal article" date="2015" name="Genome Announc.">
        <title>Expanding the biotechnology potential of lactobacilli through comparative genomics of 213 strains and associated genera.</title>
        <authorList>
            <person name="Sun Z."/>
            <person name="Harris H.M."/>
            <person name="McCann A."/>
            <person name="Guo C."/>
            <person name="Argimon S."/>
            <person name="Zhang W."/>
            <person name="Yang X."/>
            <person name="Jeffery I.B."/>
            <person name="Cooney J.C."/>
            <person name="Kagawa T.F."/>
            <person name="Liu W."/>
            <person name="Song Y."/>
            <person name="Salvetti E."/>
            <person name="Wrobel A."/>
            <person name="Rasinkangas P."/>
            <person name="Parkhill J."/>
            <person name="Rea M.C."/>
            <person name="O'Sullivan O."/>
            <person name="Ritari J."/>
            <person name="Douillard F.P."/>
            <person name="Paul Ross R."/>
            <person name="Yang R."/>
            <person name="Briner A.E."/>
            <person name="Felis G.E."/>
            <person name="de Vos W.M."/>
            <person name="Barrangou R."/>
            <person name="Klaenhammer T.R."/>
            <person name="Caufield P.W."/>
            <person name="Cui Y."/>
            <person name="Zhang H."/>
            <person name="O'Toole P.W."/>
        </authorList>
    </citation>
    <scope>NUCLEOTIDE SEQUENCE [LARGE SCALE GENOMIC DNA]</scope>
    <source>
        <strain evidence="8 9">DSM 18630</strain>
    </source>
</reference>
<keyword evidence="4" id="KW-0520">NAD</keyword>
<dbReference type="SUPFAM" id="SSF55424">
    <property type="entry name" value="FAD/NAD-linked reductases, dimerisation (C-terminal) domain"/>
    <property type="match status" value="1"/>
</dbReference>
<evidence type="ECO:0000313" key="8">
    <source>
        <dbReference type="EMBL" id="KRM04054.1"/>
    </source>
</evidence>
<dbReference type="PRINTS" id="PR00368">
    <property type="entry name" value="FADPNR"/>
</dbReference>
<comment type="cofactor">
    <cofactor evidence="4">
        <name>FAD</name>
        <dbReference type="ChEBI" id="CHEBI:57692"/>
    </cofactor>
    <text evidence="4">Binds 1 FAD per subunit.</text>
</comment>
<dbReference type="GO" id="GO:0000166">
    <property type="term" value="F:nucleotide binding"/>
    <property type="evidence" value="ECO:0007669"/>
    <property type="project" value="UniProtKB-KW"/>
</dbReference>
<name>A0A0R1VMN0_9LACO</name>
<keyword evidence="2" id="KW-0285">Flavoprotein</keyword>
<dbReference type="InterPro" id="IPR036188">
    <property type="entry name" value="FAD/NAD-bd_sf"/>
</dbReference>
<evidence type="ECO:0000259" key="7">
    <source>
        <dbReference type="Pfam" id="PF07992"/>
    </source>
</evidence>
<feature type="domain" description="Pyridine nucleotide-disulphide oxidoreductase dimerisation" evidence="6">
    <location>
        <begin position="337"/>
        <end position="439"/>
    </location>
</feature>
<feature type="binding site" evidence="4">
    <location>
        <position position="114"/>
    </location>
    <ligand>
        <name>FAD</name>
        <dbReference type="ChEBI" id="CHEBI:57692"/>
    </ligand>
</feature>
<accession>A0A0R1VMN0</accession>
<evidence type="ECO:0000256" key="3">
    <source>
        <dbReference type="ARBA" id="ARBA00022827"/>
    </source>
</evidence>
<dbReference type="PRINTS" id="PR00411">
    <property type="entry name" value="PNDRDTASEI"/>
</dbReference>
<dbReference type="EMBL" id="AZGB01000030">
    <property type="protein sequence ID" value="KRM04054.1"/>
    <property type="molecule type" value="Genomic_DNA"/>
</dbReference>
<feature type="binding site" evidence="4">
    <location>
        <position position="260"/>
    </location>
    <ligand>
        <name>NAD(+)</name>
        <dbReference type="ChEBI" id="CHEBI:57540"/>
    </ligand>
</feature>
<evidence type="ECO:0000256" key="4">
    <source>
        <dbReference type="PIRSR" id="PIRSR000350-3"/>
    </source>
</evidence>
<gene>
    <name evidence="8" type="ORF">FC89_GL002457</name>
</gene>
<dbReference type="OrthoDB" id="9800167at2"/>
<dbReference type="PATRIC" id="fig|1423750.3.peg.2498"/>
<dbReference type="Proteomes" id="UP000051451">
    <property type="component" value="Unassembled WGS sequence"/>
</dbReference>
<evidence type="ECO:0000259" key="6">
    <source>
        <dbReference type="Pfam" id="PF02852"/>
    </source>
</evidence>
<proteinExistence type="inferred from homology"/>
<feature type="binding site" evidence="4">
    <location>
        <position position="300"/>
    </location>
    <ligand>
        <name>FAD</name>
        <dbReference type="ChEBI" id="CHEBI:57692"/>
    </ligand>
</feature>
<organism evidence="8 9">
    <name type="scientific">Liquorilactobacillus ghanensis DSM 18630</name>
    <dbReference type="NCBI Taxonomy" id="1423750"/>
    <lineage>
        <taxon>Bacteria</taxon>
        <taxon>Bacillati</taxon>
        <taxon>Bacillota</taxon>
        <taxon>Bacilli</taxon>
        <taxon>Lactobacillales</taxon>
        <taxon>Lactobacillaceae</taxon>
        <taxon>Liquorilactobacillus</taxon>
    </lineage>
</organism>
<dbReference type="PIRSF" id="PIRSF000350">
    <property type="entry name" value="Mercury_reductase_MerA"/>
    <property type="match status" value="1"/>
</dbReference>
<dbReference type="AlphaFoldDB" id="A0A0R1VMN0"/>
<keyword evidence="3 4" id="KW-0274">FAD</keyword>
<keyword evidence="4" id="KW-0547">Nucleotide-binding</keyword>
<dbReference type="Gene3D" id="3.30.390.30">
    <property type="match status" value="1"/>
</dbReference>
<dbReference type="InterPro" id="IPR004099">
    <property type="entry name" value="Pyr_nucl-diS_OxRdtase_dimer"/>
</dbReference>
<dbReference type="STRING" id="1423750.FC89_GL002457"/>
<keyword evidence="9" id="KW-1185">Reference proteome</keyword>
<feature type="binding site" evidence="4">
    <location>
        <begin position="173"/>
        <end position="180"/>
    </location>
    <ligand>
        <name>NAD(+)</name>
        <dbReference type="ChEBI" id="CHEBI:57540"/>
    </ligand>
</feature>
<feature type="disulfide bond" description="Redox-active" evidence="5">
    <location>
        <begin position="44"/>
        <end position="49"/>
    </location>
</feature>
<evidence type="ECO:0000256" key="5">
    <source>
        <dbReference type="PIRSR" id="PIRSR000350-4"/>
    </source>
</evidence>
<dbReference type="Gene3D" id="3.50.50.60">
    <property type="entry name" value="FAD/NAD(P)-binding domain"/>
    <property type="match status" value="2"/>
</dbReference>
<comment type="similarity">
    <text evidence="1">Belongs to the class-I pyridine nucleotide-disulfide oxidoreductase family.</text>
</comment>
<dbReference type="SUPFAM" id="SSF51905">
    <property type="entry name" value="FAD/NAD(P)-binding domain"/>
    <property type="match status" value="1"/>
</dbReference>
<comment type="caution">
    <text evidence="8">The sequence shown here is derived from an EMBL/GenBank/DDBJ whole genome shotgun (WGS) entry which is preliminary data.</text>
</comment>
<evidence type="ECO:0000313" key="9">
    <source>
        <dbReference type="Proteomes" id="UP000051451"/>
    </source>
</evidence>
<dbReference type="GO" id="GO:0016491">
    <property type="term" value="F:oxidoreductase activity"/>
    <property type="evidence" value="ECO:0007669"/>
    <property type="project" value="InterPro"/>
</dbReference>
<dbReference type="PANTHER" id="PTHR43014:SF5">
    <property type="entry name" value="GLUTATHIONE REDUCTASE (NADPH)"/>
    <property type="match status" value="1"/>
</dbReference>
<evidence type="ECO:0000256" key="1">
    <source>
        <dbReference type="ARBA" id="ARBA00007532"/>
    </source>
</evidence>
<dbReference type="InterPro" id="IPR001100">
    <property type="entry name" value="Pyr_nuc-diS_OxRdtase"/>
</dbReference>
<sequence length="446" mass="49113">MVKNFDFDVIYLGGGHGSFDGAGPLAASGKKVAVIESGLWGGTCPNRGCNAKITLDEPVVLQREIERMQGIVNGQVKINWSELVAHKQEVIQKLPDQISGKLAAAGVKLIQGTGQLQDRHTIEVDGQQYTAEKIVIATGLRPNRLNVPGRELAHDSDDFMKLTELPARLAIIGSGYISLEFATMANAAGSQVTVFMHHDTALRSFYQPFVKQVLRDLEKRGVIFVKNAAVQAFVPTSNGLAVKFGKNQSKEVDWILDATGRIPNVEHLGLDAAGVKYTKKGITVDGFLRTNIDNIYAAGDVIDKIQPKLTPTATFESYYLYQLFSGQTTQPISYPAIPSTVYTSPRIARVGLSPTAAEQDTEKFEIVHNQIAADWYRQVDRQSAGESILVFDRQHHLLGATEFSEQAEDAINTLLPAIVFHYDQQQMWQLAHIFPSISASAWHKIR</sequence>
<dbReference type="Pfam" id="PF07992">
    <property type="entry name" value="Pyr_redox_2"/>
    <property type="match status" value="1"/>
</dbReference>
<evidence type="ECO:0000256" key="2">
    <source>
        <dbReference type="ARBA" id="ARBA00022630"/>
    </source>
</evidence>
<feature type="domain" description="FAD/NAD(P)-binding" evidence="7">
    <location>
        <begin position="7"/>
        <end position="314"/>
    </location>
</feature>
<dbReference type="PANTHER" id="PTHR43014">
    <property type="entry name" value="MERCURIC REDUCTASE"/>
    <property type="match status" value="1"/>
</dbReference>
<dbReference type="Pfam" id="PF02852">
    <property type="entry name" value="Pyr_redox_dim"/>
    <property type="match status" value="1"/>
</dbReference>
<dbReference type="InterPro" id="IPR016156">
    <property type="entry name" value="FAD/NAD-linked_Rdtase_dimer_sf"/>
</dbReference>
<dbReference type="InterPro" id="IPR023753">
    <property type="entry name" value="FAD/NAD-binding_dom"/>
</dbReference>
<protein>
    <submittedName>
        <fullName evidence="8">Glutathione reductase</fullName>
    </submittedName>
</protein>